<keyword evidence="2" id="KW-1185">Reference proteome</keyword>
<comment type="caution">
    <text evidence="1">The sequence shown here is derived from an EMBL/GenBank/DDBJ whole genome shotgun (WGS) entry which is preliminary data.</text>
</comment>
<dbReference type="EMBL" id="JANPWB010000013">
    <property type="protein sequence ID" value="KAJ1110819.1"/>
    <property type="molecule type" value="Genomic_DNA"/>
</dbReference>
<proteinExistence type="predicted"/>
<name>A0AAV7N5S8_PLEWA</name>
<evidence type="ECO:0000313" key="1">
    <source>
        <dbReference type="EMBL" id="KAJ1110819.1"/>
    </source>
</evidence>
<dbReference type="Proteomes" id="UP001066276">
    <property type="component" value="Chromosome 9"/>
</dbReference>
<accession>A0AAV7N5S8</accession>
<dbReference type="AlphaFoldDB" id="A0AAV7N5S8"/>
<sequence length="78" mass="8739">MRQGRAVSNNRAHARRQLLVERGRVGAVADKAHAKLHPWVEWGRVGEVGSIRQSEEQGRAVYRRAVAGNKKSERGRAL</sequence>
<gene>
    <name evidence="1" type="ORF">NDU88_008165</name>
</gene>
<reference evidence="1" key="1">
    <citation type="journal article" date="2022" name="bioRxiv">
        <title>Sequencing and chromosome-scale assembly of the giantPleurodeles waltlgenome.</title>
        <authorList>
            <person name="Brown T."/>
            <person name="Elewa A."/>
            <person name="Iarovenko S."/>
            <person name="Subramanian E."/>
            <person name="Araus A.J."/>
            <person name="Petzold A."/>
            <person name="Susuki M."/>
            <person name="Suzuki K.-i.T."/>
            <person name="Hayashi T."/>
            <person name="Toyoda A."/>
            <person name="Oliveira C."/>
            <person name="Osipova E."/>
            <person name="Leigh N.D."/>
            <person name="Simon A."/>
            <person name="Yun M.H."/>
        </authorList>
    </citation>
    <scope>NUCLEOTIDE SEQUENCE</scope>
    <source>
        <strain evidence="1">20211129_DDA</strain>
        <tissue evidence="1">Liver</tissue>
    </source>
</reference>
<evidence type="ECO:0000313" key="2">
    <source>
        <dbReference type="Proteomes" id="UP001066276"/>
    </source>
</evidence>
<organism evidence="1 2">
    <name type="scientific">Pleurodeles waltl</name>
    <name type="common">Iberian ribbed newt</name>
    <dbReference type="NCBI Taxonomy" id="8319"/>
    <lineage>
        <taxon>Eukaryota</taxon>
        <taxon>Metazoa</taxon>
        <taxon>Chordata</taxon>
        <taxon>Craniata</taxon>
        <taxon>Vertebrata</taxon>
        <taxon>Euteleostomi</taxon>
        <taxon>Amphibia</taxon>
        <taxon>Batrachia</taxon>
        <taxon>Caudata</taxon>
        <taxon>Salamandroidea</taxon>
        <taxon>Salamandridae</taxon>
        <taxon>Pleurodelinae</taxon>
        <taxon>Pleurodeles</taxon>
    </lineage>
</organism>
<protein>
    <submittedName>
        <fullName evidence="1">Uncharacterized protein</fullName>
    </submittedName>
</protein>